<feature type="transmembrane region" description="Helical" evidence="1">
    <location>
        <begin position="354"/>
        <end position="372"/>
    </location>
</feature>
<feature type="transmembrane region" description="Helical" evidence="1">
    <location>
        <begin position="297"/>
        <end position="314"/>
    </location>
</feature>
<reference evidence="2 3" key="1">
    <citation type="submission" date="2018-05" db="EMBL/GenBank/DDBJ databases">
        <title>Brumimicrobium oceani sp. nov., isolated from coastal sediment.</title>
        <authorList>
            <person name="Kou Y."/>
        </authorList>
    </citation>
    <scope>NUCLEOTIDE SEQUENCE [LARGE SCALE GENOMIC DNA]</scope>
    <source>
        <strain evidence="2 3">C305</strain>
    </source>
</reference>
<dbReference type="OrthoDB" id="136762at2"/>
<evidence type="ECO:0000313" key="2">
    <source>
        <dbReference type="EMBL" id="PWH82920.1"/>
    </source>
</evidence>
<feature type="transmembrane region" description="Helical" evidence="1">
    <location>
        <begin position="323"/>
        <end position="342"/>
    </location>
</feature>
<proteinExistence type="predicted"/>
<dbReference type="AlphaFoldDB" id="A0A2U2X5A5"/>
<dbReference type="Proteomes" id="UP000245370">
    <property type="component" value="Unassembled WGS sequence"/>
</dbReference>
<dbReference type="RefSeq" id="WP_109360361.1">
    <property type="nucleotide sequence ID" value="NZ_QFRJ01000013.1"/>
</dbReference>
<keyword evidence="3" id="KW-1185">Reference proteome</keyword>
<gene>
    <name evidence="2" type="ORF">DIT68_13570</name>
</gene>
<sequence length="422" mass="49153">MSKKAIVILLALFYGFTLFLTLNRHSKAGVQNYHSEIWADKAGYYVYLPGFFIYDFEAKDFPKEIDRKTGHGFFLEDDKVKTKYTYGVSLLQAPFFLATHVIATTFGYDADGFSRIYHAMINVSAVTYSFFGLILLYLFLIRHVHKKVAFLTVTCLYLGTNLFYYSIFETGMSHIYSFFLFTCFLYLSPFIFKPKQSFFLYILFGLIVGLIVVIRPVNVFLLPLFFVFNKTKITELVKQIGPILIMLAAAFVTLIPQFLYWKYASGSYLFYSYSNEGFSNLFSPKLLNIWFSTNNGLFVYSPLIIFSLIGIFFLKQISVQKRILLASYFLFISVVIASWHDWTYGCSYGCRPFVEYYAVLALPLAIFLREINTQKYLRIVIWIIILLMIVYTQKIMFSYDGCWYGGNWDWQELYSILTGPTK</sequence>
<evidence type="ECO:0000313" key="3">
    <source>
        <dbReference type="Proteomes" id="UP000245370"/>
    </source>
</evidence>
<feature type="transmembrane region" description="Helical" evidence="1">
    <location>
        <begin position="120"/>
        <end position="142"/>
    </location>
</feature>
<organism evidence="2 3">
    <name type="scientific">Brumimicrobium oceani</name>
    <dbReference type="NCBI Taxonomy" id="2100725"/>
    <lineage>
        <taxon>Bacteria</taxon>
        <taxon>Pseudomonadati</taxon>
        <taxon>Bacteroidota</taxon>
        <taxon>Flavobacteriia</taxon>
        <taxon>Flavobacteriales</taxon>
        <taxon>Crocinitomicaceae</taxon>
        <taxon>Brumimicrobium</taxon>
    </lineage>
</organism>
<feature type="transmembrane region" description="Helical" evidence="1">
    <location>
        <begin position="84"/>
        <end position="108"/>
    </location>
</feature>
<keyword evidence="1" id="KW-1133">Transmembrane helix</keyword>
<keyword evidence="1" id="KW-0472">Membrane</keyword>
<evidence type="ECO:0008006" key="4">
    <source>
        <dbReference type="Google" id="ProtNLM"/>
    </source>
</evidence>
<name>A0A2U2X5A5_9FLAO</name>
<comment type="caution">
    <text evidence="2">The sequence shown here is derived from an EMBL/GenBank/DDBJ whole genome shotgun (WGS) entry which is preliminary data.</text>
</comment>
<dbReference type="EMBL" id="QFRJ01000013">
    <property type="protein sequence ID" value="PWH82920.1"/>
    <property type="molecule type" value="Genomic_DNA"/>
</dbReference>
<feature type="transmembrane region" description="Helical" evidence="1">
    <location>
        <begin position="240"/>
        <end position="261"/>
    </location>
</feature>
<keyword evidence="1" id="KW-0812">Transmembrane</keyword>
<feature type="transmembrane region" description="Helical" evidence="1">
    <location>
        <begin position="198"/>
        <end position="228"/>
    </location>
</feature>
<protein>
    <recommendedName>
        <fullName evidence="4">Glycosyltransferase RgtA/B/C/D-like domain-containing protein</fullName>
    </recommendedName>
</protein>
<feature type="transmembrane region" description="Helical" evidence="1">
    <location>
        <begin position="379"/>
        <end position="399"/>
    </location>
</feature>
<reference evidence="2 3" key="2">
    <citation type="submission" date="2018-05" db="EMBL/GenBank/DDBJ databases">
        <authorList>
            <person name="Lanie J.A."/>
            <person name="Ng W.-L."/>
            <person name="Kazmierczak K.M."/>
            <person name="Andrzejewski T.M."/>
            <person name="Davidsen T.M."/>
            <person name="Wayne K.J."/>
            <person name="Tettelin H."/>
            <person name="Glass J.I."/>
            <person name="Rusch D."/>
            <person name="Podicherti R."/>
            <person name="Tsui H.-C.T."/>
            <person name="Winkler M.E."/>
        </authorList>
    </citation>
    <scope>NUCLEOTIDE SEQUENCE [LARGE SCALE GENOMIC DNA]</scope>
    <source>
        <strain evidence="2 3">C305</strain>
    </source>
</reference>
<evidence type="ECO:0000256" key="1">
    <source>
        <dbReference type="SAM" id="Phobius"/>
    </source>
</evidence>
<accession>A0A2U2X5A5</accession>